<accession>A0A1H4D093</accession>
<keyword evidence="4 7" id="KW-0378">Hydrolase</keyword>
<evidence type="ECO:0000256" key="6">
    <source>
        <dbReference type="ARBA" id="ARBA00023268"/>
    </source>
</evidence>
<comment type="function">
    <text evidence="7">Modifies, by uridylylation and deuridylylation, the PII regulatory proteins (GlnB and homologs), in response to the nitrogen status of the cell that GlnD senses through the glutamine level. Under low glutamine levels, catalyzes the conversion of the PII proteins and UTP to PII-UMP and PPi, while under higher glutamine levels, GlnD hydrolyzes PII-UMP to PII and UMP (deuridylylation). Thus, controls uridylylation state and activity of the PII proteins, and plays an important role in the regulation of nitrogen metabolism.</text>
</comment>
<evidence type="ECO:0000256" key="1">
    <source>
        <dbReference type="ARBA" id="ARBA00022679"/>
    </source>
</evidence>
<feature type="domain" description="ACT" evidence="8">
    <location>
        <begin position="828"/>
        <end position="898"/>
    </location>
</feature>
<keyword evidence="6 7" id="KW-0511">Multifunctional enzyme</keyword>
<dbReference type="InterPro" id="IPR003607">
    <property type="entry name" value="HD/PDEase_dom"/>
</dbReference>
<sequence>MITAKEGAIQEVFPPHILDGARDYDACRESLLDAARLFLDAHLQRIHQLNDQGASGRDVVRELTFVFDQFNSSLYKAVTVDLSAEALAGCALIALGGYGRAEMNPRSDLDLMFFYEPSGQEAARIISDRMLYLLWDLRLDVGYSVRSSESCLEESHDSTVRSALLDARLISGNAKVYAAFRSTVSRQMLSREPQKYIKLKLDERIERKKKYGSSVYVLEPNLKEGEGGLRELQEALWIARVKFKSSGIKELLTKGVITEKELEEYSQALDYLWKIRNFLHFKGQRKSDQLTFDLQPQLAVAFGFKDNRRASAVEQFMQAYYAHAIKVEHLSTQLILNATQAPATPRRGVFKFLAKRNLEDGFYIIRGELRAKVDQQLLDDPALMMVAFELAQKHEVSICFELKQLIRDNAHLIHDKIRRSSRINRSFMNILRHPKGISHILRKMHHLQFLNAFIPEYKKIYCRVQFDLYHIYTVDTHTLFAIEQIEKLWAGDYANEQPLLTEVANNIEKRELLLLAILFHDIGKGSGKDHSIRGAEMIPTIARRLRLNREDSQRLQFLVLHHLKMAHISQRRDLQDFKMIAQFSQLMGMSETLRMLYLLTFADIKAVGPDVWTEWKGSLLRELYEKAYDTLEKNEFYQEKRSQKVRNRKRHIRQALLEDYTESKVNRILKSLNTRYLMSYRSEEIIPHLRLALSRGKKTLVMQVDHKRELNYTELTLATIDSPGLFSQIAGVLAAHSINILGAQIHTRKTGTVLDILQVNSAIGDVVDKPQKWARVETDLSKVISGQIFVEELFDTSQQPAYLNSTTGRSQRANKVEIDNEVSDRYTVVDIFAHDKVGLLYDITRTLNELGLYIAVSKISTKVDQAADVFYVCDIFGQKVTDPIKLAEIRSTMLAGLE</sequence>
<feature type="domain" description="ACT" evidence="8">
    <location>
        <begin position="714"/>
        <end position="791"/>
    </location>
</feature>
<dbReference type="InterPro" id="IPR045865">
    <property type="entry name" value="ACT-like_dom_sf"/>
</dbReference>
<dbReference type="InterPro" id="IPR002912">
    <property type="entry name" value="ACT_dom"/>
</dbReference>
<dbReference type="Proteomes" id="UP000199409">
    <property type="component" value="Unassembled WGS sequence"/>
</dbReference>
<reference evidence="10 11" key="1">
    <citation type="submission" date="2016-10" db="EMBL/GenBank/DDBJ databases">
        <authorList>
            <person name="de Groot N.N."/>
        </authorList>
    </citation>
    <scope>NUCLEOTIDE SEQUENCE [LARGE SCALE GENOMIC DNA]</scope>
    <source>
        <strain evidence="10 11">DSM 7343</strain>
    </source>
</reference>
<dbReference type="Gene3D" id="1.10.3090.10">
    <property type="entry name" value="cca-adding enzyme, domain 2"/>
    <property type="match status" value="1"/>
</dbReference>
<dbReference type="PROSITE" id="PS51831">
    <property type="entry name" value="HD"/>
    <property type="match status" value="1"/>
</dbReference>
<name>A0A1H4D093_9BACT</name>
<dbReference type="SUPFAM" id="SSF55021">
    <property type="entry name" value="ACT-like"/>
    <property type="match status" value="2"/>
</dbReference>
<dbReference type="PIRSF" id="PIRSF006288">
    <property type="entry name" value="PII_uridyltransf"/>
    <property type="match status" value="1"/>
</dbReference>
<dbReference type="SMART" id="SM00471">
    <property type="entry name" value="HDc"/>
    <property type="match status" value="1"/>
</dbReference>
<comment type="catalytic activity">
    <reaction evidence="7">
        <text>[protein-PII]-L-tyrosine + UTP = [protein-PII]-uridylyl-L-tyrosine + diphosphate</text>
        <dbReference type="Rhea" id="RHEA:13673"/>
        <dbReference type="Rhea" id="RHEA-COMP:12147"/>
        <dbReference type="Rhea" id="RHEA-COMP:12148"/>
        <dbReference type="ChEBI" id="CHEBI:33019"/>
        <dbReference type="ChEBI" id="CHEBI:46398"/>
        <dbReference type="ChEBI" id="CHEBI:46858"/>
        <dbReference type="ChEBI" id="CHEBI:90602"/>
        <dbReference type="EC" id="2.7.7.59"/>
    </reaction>
</comment>
<evidence type="ECO:0000313" key="11">
    <source>
        <dbReference type="Proteomes" id="UP000199409"/>
    </source>
</evidence>
<feature type="region of interest" description="Uridylyltransferase" evidence="7">
    <location>
        <begin position="1"/>
        <end position="357"/>
    </location>
</feature>
<keyword evidence="1 7" id="KW-0808">Transferase</keyword>
<dbReference type="InterPro" id="IPR013546">
    <property type="entry name" value="PII_UdlTrfase/GS_AdlTrfase"/>
</dbReference>
<dbReference type="SUPFAM" id="SSF81301">
    <property type="entry name" value="Nucleotidyltransferase"/>
    <property type="match status" value="1"/>
</dbReference>
<dbReference type="InterPro" id="IPR010043">
    <property type="entry name" value="UTase/UR"/>
</dbReference>
<dbReference type="Pfam" id="PF01966">
    <property type="entry name" value="HD"/>
    <property type="match status" value="1"/>
</dbReference>
<dbReference type="PANTHER" id="PTHR47320:SF1">
    <property type="entry name" value="BIFUNCTIONAL URIDYLYLTRANSFERASE_URIDYLYL-REMOVING ENZYME"/>
    <property type="match status" value="1"/>
</dbReference>
<dbReference type="CDD" id="cd00077">
    <property type="entry name" value="HDc"/>
    <property type="match status" value="1"/>
</dbReference>
<keyword evidence="3" id="KW-0677">Repeat</keyword>
<comment type="activity regulation">
    <text evidence="7">Uridylyltransferase (UTase) activity is inhibited by glutamine, while glutamine activates uridylyl-removing (UR) activity.</text>
</comment>
<dbReference type="RefSeq" id="WP_092349843.1">
    <property type="nucleotide sequence ID" value="NZ_FNQN01000009.1"/>
</dbReference>
<comment type="cofactor">
    <cofactor evidence="7">
        <name>Mg(2+)</name>
        <dbReference type="ChEBI" id="CHEBI:18420"/>
    </cofactor>
</comment>
<keyword evidence="2 7" id="KW-0548">Nucleotidyltransferase</keyword>
<dbReference type="EC" id="2.7.7.59" evidence="7"/>
<comment type="caution">
    <text evidence="7">Lacks conserved residue(s) required for the propagation of feature annotation.</text>
</comment>
<protein>
    <recommendedName>
        <fullName evidence="7">Bifunctional uridylyltransferase/uridylyl-removing enzyme</fullName>
        <shortName evidence="7">UTase/UR</shortName>
    </recommendedName>
    <alternativeName>
        <fullName evidence="7">Bifunctional [protein-PII] modification enzyme</fullName>
    </alternativeName>
    <alternativeName>
        <fullName evidence="7">Bifunctional nitrogen sensor protein</fullName>
    </alternativeName>
    <domain>
        <recommendedName>
            <fullName evidence="7">[Protein-PII] uridylyltransferase</fullName>
            <shortName evidence="7">PII uridylyltransferase</shortName>
            <shortName evidence="7">UTase</shortName>
            <ecNumber evidence="7">2.7.7.59</ecNumber>
        </recommendedName>
    </domain>
    <domain>
        <recommendedName>
            <fullName evidence="7">[Protein-PII]-UMP uridylyl-removing enzyme</fullName>
            <shortName evidence="7">UR</shortName>
            <ecNumber evidence="7">3.1.4.-</ecNumber>
        </recommendedName>
    </domain>
</protein>
<dbReference type="NCBIfam" id="TIGR01693">
    <property type="entry name" value="UTase_glnD"/>
    <property type="match status" value="1"/>
</dbReference>
<dbReference type="PANTHER" id="PTHR47320">
    <property type="entry name" value="BIFUNCTIONAL URIDYLYLTRANSFERASE/URIDYLYL-REMOVING ENZYME"/>
    <property type="match status" value="1"/>
</dbReference>
<dbReference type="STRING" id="37625.SAMN05660420_02769"/>
<dbReference type="HAMAP" id="MF_00277">
    <property type="entry name" value="PII_uridylyl_transf"/>
    <property type="match status" value="1"/>
</dbReference>
<dbReference type="OrthoDB" id="9758038at2"/>
<feature type="domain" description="HD" evidence="9">
    <location>
        <begin position="474"/>
        <end position="596"/>
    </location>
</feature>
<evidence type="ECO:0000313" key="10">
    <source>
        <dbReference type="EMBL" id="SEA66185.1"/>
    </source>
</evidence>
<dbReference type="InterPro" id="IPR005190">
    <property type="entry name" value="GlnE_rpt_dom"/>
</dbReference>
<dbReference type="GO" id="GO:0008081">
    <property type="term" value="F:phosphoric diester hydrolase activity"/>
    <property type="evidence" value="ECO:0007669"/>
    <property type="project" value="UniProtKB-UniRule"/>
</dbReference>
<dbReference type="InterPro" id="IPR043519">
    <property type="entry name" value="NT_sf"/>
</dbReference>
<proteinExistence type="inferred from homology"/>
<keyword evidence="11" id="KW-1185">Reference proteome</keyword>
<dbReference type="Gene3D" id="3.30.460.10">
    <property type="entry name" value="Beta Polymerase, domain 2"/>
    <property type="match status" value="1"/>
</dbReference>
<dbReference type="Pfam" id="PF08335">
    <property type="entry name" value="GlnD_UR_UTase"/>
    <property type="match status" value="1"/>
</dbReference>
<evidence type="ECO:0000256" key="7">
    <source>
        <dbReference type="HAMAP-Rule" id="MF_00277"/>
    </source>
</evidence>
<dbReference type="CDD" id="cd04899">
    <property type="entry name" value="ACT_ACR-UUR-like_2"/>
    <property type="match status" value="1"/>
</dbReference>
<dbReference type="EC" id="3.1.4.-" evidence="7"/>
<dbReference type="CDD" id="cd05401">
    <property type="entry name" value="NT_GlnE_GlnD_like"/>
    <property type="match status" value="1"/>
</dbReference>
<evidence type="ECO:0000256" key="2">
    <source>
        <dbReference type="ARBA" id="ARBA00022695"/>
    </source>
</evidence>
<evidence type="ECO:0000256" key="3">
    <source>
        <dbReference type="ARBA" id="ARBA00022737"/>
    </source>
</evidence>
<dbReference type="GO" id="GO:0006808">
    <property type="term" value="P:regulation of nitrogen utilization"/>
    <property type="evidence" value="ECO:0007669"/>
    <property type="project" value="UniProtKB-UniRule"/>
</dbReference>
<evidence type="ECO:0000256" key="5">
    <source>
        <dbReference type="ARBA" id="ARBA00022842"/>
    </source>
</evidence>
<dbReference type="AlphaFoldDB" id="A0A1H4D093"/>
<gene>
    <name evidence="7" type="primary">glnD</name>
    <name evidence="10" type="ORF">SAMN05660420_02769</name>
</gene>
<dbReference type="GO" id="GO:0008773">
    <property type="term" value="F:[protein-PII] uridylyltransferase activity"/>
    <property type="evidence" value="ECO:0007669"/>
    <property type="project" value="UniProtKB-UniRule"/>
</dbReference>
<dbReference type="CDD" id="cd04900">
    <property type="entry name" value="ACT_UUR-like_1"/>
    <property type="match status" value="1"/>
</dbReference>
<keyword evidence="5 7" id="KW-0460">Magnesium</keyword>
<organism evidence="10 11">
    <name type="scientific">Desulfuromusa kysingii</name>
    <dbReference type="NCBI Taxonomy" id="37625"/>
    <lineage>
        <taxon>Bacteria</taxon>
        <taxon>Pseudomonadati</taxon>
        <taxon>Thermodesulfobacteriota</taxon>
        <taxon>Desulfuromonadia</taxon>
        <taxon>Desulfuromonadales</taxon>
        <taxon>Geopsychrobacteraceae</taxon>
        <taxon>Desulfuromusa</taxon>
    </lineage>
</organism>
<evidence type="ECO:0000259" key="8">
    <source>
        <dbReference type="PROSITE" id="PS51671"/>
    </source>
</evidence>
<evidence type="ECO:0000256" key="4">
    <source>
        <dbReference type="ARBA" id="ARBA00022801"/>
    </source>
</evidence>
<comment type="similarity">
    <text evidence="7">Belongs to the GlnD family.</text>
</comment>
<evidence type="ECO:0000259" key="9">
    <source>
        <dbReference type="PROSITE" id="PS51831"/>
    </source>
</evidence>
<dbReference type="Pfam" id="PF03710">
    <property type="entry name" value="GlnE"/>
    <property type="match status" value="1"/>
</dbReference>
<dbReference type="SUPFAM" id="SSF81891">
    <property type="entry name" value="Poly A polymerase C-terminal region-like"/>
    <property type="match status" value="1"/>
</dbReference>
<dbReference type="GO" id="GO:0008882">
    <property type="term" value="F:[glutamate-ammonia-ligase] adenylyltransferase activity"/>
    <property type="evidence" value="ECO:0007669"/>
    <property type="project" value="InterPro"/>
</dbReference>
<dbReference type="EMBL" id="FNQN01000009">
    <property type="protein sequence ID" value="SEA66185.1"/>
    <property type="molecule type" value="Genomic_DNA"/>
</dbReference>
<dbReference type="PROSITE" id="PS51671">
    <property type="entry name" value="ACT"/>
    <property type="match status" value="2"/>
</dbReference>
<comment type="catalytic activity">
    <reaction evidence="7">
        <text>[protein-PII]-uridylyl-L-tyrosine + H2O = [protein-PII]-L-tyrosine + UMP + H(+)</text>
        <dbReference type="Rhea" id="RHEA:48600"/>
        <dbReference type="Rhea" id="RHEA-COMP:12147"/>
        <dbReference type="Rhea" id="RHEA-COMP:12148"/>
        <dbReference type="ChEBI" id="CHEBI:15377"/>
        <dbReference type="ChEBI" id="CHEBI:15378"/>
        <dbReference type="ChEBI" id="CHEBI:46858"/>
        <dbReference type="ChEBI" id="CHEBI:57865"/>
        <dbReference type="ChEBI" id="CHEBI:90602"/>
    </reaction>
</comment>
<dbReference type="InterPro" id="IPR006674">
    <property type="entry name" value="HD_domain"/>
</dbReference>
<dbReference type="Pfam" id="PF24931">
    <property type="entry name" value="ACT_ACR9_3rd"/>
    <property type="match status" value="1"/>
</dbReference>
<comment type="domain">
    <text evidence="7">Has four distinct domains: an N-terminal nucleotidyltransferase (NT) domain responsible for UTase activity, a central HD domain that encodes UR activity, and two C-terminal ACT domains that seem to have a role in glutamine sensing.</text>
</comment>
<dbReference type="SUPFAM" id="SSF81593">
    <property type="entry name" value="Nucleotidyltransferase substrate binding subunit/domain"/>
    <property type="match status" value="1"/>
</dbReference>